<dbReference type="InterPro" id="IPR036291">
    <property type="entry name" value="NAD(P)-bd_dom_sf"/>
</dbReference>
<protein>
    <submittedName>
        <fullName evidence="2">Galactose 1-dehydrogenase</fullName>
    </submittedName>
</protein>
<feature type="domain" description="Gfo/Idh/MocA-like oxidoreductase N-terminal" evidence="1">
    <location>
        <begin position="5"/>
        <end position="114"/>
    </location>
</feature>
<dbReference type="InterPro" id="IPR050463">
    <property type="entry name" value="Gfo/Idh/MocA_oxidrdct_glycsds"/>
</dbReference>
<proteinExistence type="predicted"/>
<organism evidence="2 3">
    <name type="scientific">Xaviernesmea rhizosphaerae</name>
    <dbReference type="NCBI Taxonomy" id="1672749"/>
    <lineage>
        <taxon>Bacteria</taxon>
        <taxon>Pseudomonadati</taxon>
        <taxon>Pseudomonadota</taxon>
        <taxon>Alphaproteobacteria</taxon>
        <taxon>Hyphomicrobiales</taxon>
        <taxon>Rhizobiaceae</taxon>
        <taxon>Rhizobium/Agrobacterium group</taxon>
        <taxon>Xaviernesmea</taxon>
    </lineage>
</organism>
<reference evidence="2 3" key="1">
    <citation type="submission" date="2016-09" db="EMBL/GenBank/DDBJ databases">
        <title>Rhizobium sp. nov., a novel species isolated from the rice rhizosphere.</title>
        <authorList>
            <person name="Zhao J."/>
            <person name="Zhang X."/>
        </authorList>
    </citation>
    <scope>NUCLEOTIDE SEQUENCE [LARGE SCALE GENOMIC DNA]</scope>
    <source>
        <strain evidence="2 3">MH17</strain>
    </source>
</reference>
<evidence type="ECO:0000259" key="1">
    <source>
        <dbReference type="Pfam" id="PF01408"/>
    </source>
</evidence>
<dbReference type="GO" id="GO:0000166">
    <property type="term" value="F:nucleotide binding"/>
    <property type="evidence" value="ECO:0007669"/>
    <property type="project" value="InterPro"/>
</dbReference>
<dbReference type="SUPFAM" id="SSF51735">
    <property type="entry name" value="NAD(P)-binding Rossmann-fold domains"/>
    <property type="match status" value="1"/>
</dbReference>
<evidence type="ECO:0000313" key="3">
    <source>
        <dbReference type="Proteomes" id="UP000186143"/>
    </source>
</evidence>
<name>A0A1Q9AKR8_9HYPH</name>
<dbReference type="PANTHER" id="PTHR43818">
    <property type="entry name" value="BCDNA.GH03377"/>
    <property type="match status" value="1"/>
</dbReference>
<dbReference type="Proteomes" id="UP000186143">
    <property type="component" value="Unassembled WGS sequence"/>
</dbReference>
<gene>
    <name evidence="2" type="ORF">BJF92_01990</name>
</gene>
<comment type="caution">
    <text evidence="2">The sequence shown here is derived from an EMBL/GenBank/DDBJ whole genome shotgun (WGS) entry which is preliminary data.</text>
</comment>
<dbReference type="InterPro" id="IPR000683">
    <property type="entry name" value="Gfo/Idh/MocA-like_OxRdtase_N"/>
</dbReference>
<accession>A0A1Q9AKR8</accession>
<dbReference type="Gene3D" id="3.40.50.720">
    <property type="entry name" value="NAD(P)-binding Rossmann-like Domain"/>
    <property type="match status" value="1"/>
</dbReference>
<dbReference type="STRING" id="1672749.BJF92_01990"/>
<dbReference type="Pfam" id="PF01408">
    <property type="entry name" value="GFO_IDH_MocA"/>
    <property type="match status" value="1"/>
</dbReference>
<sequence>MDPITLAVVGVGKIVRDQHLPAIAKNPDFQLICAASRHGKVDGIDNFPSIEAMLEAVPALQAVSLCMPPQVRYSAAVAALSAGKHVFLEKPPGATLSEVEDLKALAEQKGVSLFASWHSRYAPAVEAAKRFLASTRIRSLKIEWKEDVRHWHPGQAWIWEAGGLGVFDPGINALSIVTHIMPKPLFVTQATLEFPENRDAPIGAEIHFSNADGVEALGEFDWRQTGPQSWNITAETDAGHMLLSHGGSKLAIDGREEDHGPEAEYPSLYARFASLVRAGQSDVDLAPLRLVADSFMLGKRKITDSFLD</sequence>
<dbReference type="OrthoDB" id="9813657at2"/>
<evidence type="ECO:0000313" key="2">
    <source>
        <dbReference type="EMBL" id="OLP55906.1"/>
    </source>
</evidence>
<dbReference type="PANTHER" id="PTHR43818:SF7">
    <property type="entry name" value="DEHYDROGENASE"/>
    <property type="match status" value="1"/>
</dbReference>
<dbReference type="Gene3D" id="3.30.360.10">
    <property type="entry name" value="Dihydrodipicolinate Reductase, domain 2"/>
    <property type="match status" value="1"/>
</dbReference>
<dbReference type="AlphaFoldDB" id="A0A1Q9AKR8"/>
<dbReference type="EMBL" id="MKIO01000025">
    <property type="protein sequence ID" value="OLP55906.1"/>
    <property type="molecule type" value="Genomic_DNA"/>
</dbReference>
<dbReference type="RefSeq" id="WP_075634392.1">
    <property type="nucleotide sequence ID" value="NZ_MKIO01000025.1"/>
</dbReference>